<reference evidence="6 7" key="1">
    <citation type="journal article" date="2015" name="BMC Genomics">
        <title>Genome mining reveals unlocked bioactive potential of marine Gram-negative bacteria.</title>
        <authorList>
            <person name="Machado H."/>
            <person name="Sonnenschein E.C."/>
            <person name="Melchiorsen J."/>
            <person name="Gram L."/>
        </authorList>
    </citation>
    <scope>NUCLEOTIDE SEQUENCE [LARGE SCALE GENOMIC DNA]</scope>
    <source>
        <strain evidence="6 7">S2471</strain>
    </source>
</reference>
<keyword evidence="4" id="KW-0804">Transcription</keyword>
<evidence type="ECO:0000313" key="6">
    <source>
        <dbReference type="EMBL" id="KJZ08265.1"/>
    </source>
</evidence>
<comment type="caution">
    <text evidence="6">The sequence shown here is derived from an EMBL/GenBank/DDBJ whole genome shotgun (WGS) entry which is preliminary data.</text>
</comment>
<evidence type="ECO:0000256" key="3">
    <source>
        <dbReference type="ARBA" id="ARBA00023125"/>
    </source>
</evidence>
<dbReference type="Gene3D" id="1.10.10.10">
    <property type="entry name" value="Winged helix-like DNA-binding domain superfamily/Winged helix DNA-binding domain"/>
    <property type="match status" value="1"/>
</dbReference>
<dbReference type="InterPro" id="IPR058163">
    <property type="entry name" value="LysR-type_TF_proteobact-type"/>
</dbReference>
<organism evidence="6 7">
    <name type="scientific">Pseudoalteromonas rubra</name>
    <dbReference type="NCBI Taxonomy" id="43658"/>
    <lineage>
        <taxon>Bacteria</taxon>
        <taxon>Pseudomonadati</taxon>
        <taxon>Pseudomonadota</taxon>
        <taxon>Gammaproteobacteria</taxon>
        <taxon>Alteromonadales</taxon>
        <taxon>Pseudoalteromonadaceae</taxon>
        <taxon>Pseudoalteromonas</taxon>
    </lineage>
</organism>
<dbReference type="InterPro" id="IPR005119">
    <property type="entry name" value="LysR_subst-bd"/>
</dbReference>
<sequence length="292" mass="32988">MSHKLPPLKSLKVFEVTARHKSFSRAAEELCITQSAVSHQIKQLEEFFGKSLLIREKKRTALTQEGDMLLAVVSDSFQRLGAITNHLLSSENLTLKVMAQTSIAADWLAPRLASFASQYPDLELALGMESYAANFNASDYDIIIGTWPTPEGFVTQKLRHEYWFPVGTPELIDCIDSTNPESLLGLPLYSSEKTEDWNLWMQQHQIRKPVNLHLHQFELAMLAVRAALAGKGIALSCGFMVDDLIKQGALKALPQFSYELPWGHYHVHFRSNSMIGDTIEKFINWLVENVNE</sequence>
<dbReference type="InterPro" id="IPR000847">
    <property type="entry name" value="LysR_HTH_N"/>
</dbReference>
<dbReference type="FunFam" id="1.10.10.10:FF:000001">
    <property type="entry name" value="LysR family transcriptional regulator"/>
    <property type="match status" value="1"/>
</dbReference>
<dbReference type="PATRIC" id="fig|43658.5.peg.2677"/>
<proteinExistence type="inferred from homology"/>
<dbReference type="PRINTS" id="PR00039">
    <property type="entry name" value="HTHLYSR"/>
</dbReference>
<dbReference type="GO" id="GO:0006351">
    <property type="term" value="P:DNA-templated transcription"/>
    <property type="evidence" value="ECO:0007669"/>
    <property type="project" value="TreeGrafter"/>
</dbReference>
<evidence type="ECO:0000313" key="7">
    <source>
        <dbReference type="Proteomes" id="UP000033452"/>
    </source>
</evidence>
<dbReference type="PANTHER" id="PTHR30537:SF26">
    <property type="entry name" value="GLYCINE CLEAVAGE SYSTEM TRANSCRIPTIONAL ACTIVATOR"/>
    <property type="match status" value="1"/>
</dbReference>
<accession>A0A0F4QLW8</accession>
<dbReference type="Pfam" id="PF03466">
    <property type="entry name" value="LysR_substrate"/>
    <property type="match status" value="1"/>
</dbReference>
<keyword evidence="3" id="KW-0238">DNA-binding</keyword>
<dbReference type="PANTHER" id="PTHR30537">
    <property type="entry name" value="HTH-TYPE TRANSCRIPTIONAL REGULATOR"/>
    <property type="match status" value="1"/>
</dbReference>
<dbReference type="GO" id="GO:0003700">
    <property type="term" value="F:DNA-binding transcription factor activity"/>
    <property type="evidence" value="ECO:0007669"/>
    <property type="project" value="InterPro"/>
</dbReference>
<name>A0A0F4QLW8_9GAMM</name>
<dbReference type="OrthoDB" id="5526340at2"/>
<evidence type="ECO:0000259" key="5">
    <source>
        <dbReference type="PROSITE" id="PS50931"/>
    </source>
</evidence>
<comment type="similarity">
    <text evidence="1">Belongs to the LysR transcriptional regulatory family.</text>
</comment>
<dbReference type="EMBL" id="JXYA01000027">
    <property type="protein sequence ID" value="KJZ08265.1"/>
    <property type="molecule type" value="Genomic_DNA"/>
</dbReference>
<dbReference type="PROSITE" id="PS50931">
    <property type="entry name" value="HTH_LYSR"/>
    <property type="match status" value="1"/>
</dbReference>
<evidence type="ECO:0000256" key="1">
    <source>
        <dbReference type="ARBA" id="ARBA00009437"/>
    </source>
</evidence>
<evidence type="ECO:0000256" key="4">
    <source>
        <dbReference type="ARBA" id="ARBA00023163"/>
    </source>
</evidence>
<dbReference type="Gene3D" id="3.40.190.10">
    <property type="entry name" value="Periplasmic binding protein-like II"/>
    <property type="match status" value="2"/>
</dbReference>
<feature type="domain" description="HTH lysR-type" evidence="5">
    <location>
        <begin position="6"/>
        <end position="63"/>
    </location>
</feature>
<dbReference type="GO" id="GO:0043565">
    <property type="term" value="F:sequence-specific DNA binding"/>
    <property type="evidence" value="ECO:0007669"/>
    <property type="project" value="TreeGrafter"/>
</dbReference>
<keyword evidence="2" id="KW-0805">Transcription regulation</keyword>
<dbReference type="Proteomes" id="UP000033452">
    <property type="component" value="Unassembled WGS sequence"/>
</dbReference>
<dbReference type="RefSeq" id="WP_046005349.1">
    <property type="nucleotide sequence ID" value="NZ_JXYA01000027.1"/>
</dbReference>
<dbReference type="AlphaFoldDB" id="A0A0F4QLW8"/>
<dbReference type="InterPro" id="IPR036388">
    <property type="entry name" value="WH-like_DNA-bd_sf"/>
</dbReference>
<dbReference type="SUPFAM" id="SSF46785">
    <property type="entry name" value="Winged helix' DNA-binding domain"/>
    <property type="match status" value="1"/>
</dbReference>
<keyword evidence="7" id="KW-1185">Reference proteome</keyword>
<gene>
    <name evidence="6" type="ORF">TW77_12665</name>
</gene>
<evidence type="ECO:0000256" key="2">
    <source>
        <dbReference type="ARBA" id="ARBA00023015"/>
    </source>
</evidence>
<dbReference type="Pfam" id="PF00126">
    <property type="entry name" value="HTH_1"/>
    <property type="match status" value="1"/>
</dbReference>
<dbReference type="SUPFAM" id="SSF53850">
    <property type="entry name" value="Periplasmic binding protein-like II"/>
    <property type="match status" value="1"/>
</dbReference>
<protein>
    <submittedName>
        <fullName evidence="6">Transcriptional regulator</fullName>
    </submittedName>
</protein>
<dbReference type="InterPro" id="IPR036390">
    <property type="entry name" value="WH_DNA-bd_sf"/>
</dbReference>